<dbReference type="InterPro" id="IPR029063">
    <property type="entry name" value="SAM-dependent_MTases_sf"/>
</dbReference>
<dbReference type="AlphaFoldDB" id="A0A4Q9MND9"/>
<evidence type="ECO:0000256" key="5">
    <source>
        <dbReference type="SAM" id="MobiDB-lite"/>
    </source>
</evidence>
<dbReference type="SUPFAM" id="SSF53335">
    <property type="entry name" value="S-adenosyl-L-methionine-dependent methyltransferases"/>
    <property type="match status" value="1"/>
</dbReference>
<evidence type="ECO:0000313" key="6">
    <source>
        <dbReference type="EMBL" id="TBU27691.1"/>
    </source>
</evidence>
<keyword evidence="4" id="KW-0479">Metal-binding</keyword>
<dbReference type="InterPro" id="IPR050748">
    <property type="entry name" value="Glycosyltrans_8_dom-fam"/>
</dbReference>
<feature type="compositionally biased region" description="Polar residues" evidence="5">
    <location>
        <begin position="11"/>
        <end position="28"/>
    </location>
</feature>
<feature type="compositionally biased region" description="Basic residues" evidence="5">
    <location>
        <begin position="1"/>
        <end position="10"/>
    </location>
</feature>
<dbReference type="Gene3D" id="3.90.550.10">
    <property type="entry name" value="Spore Coat Polysaccharide Biosynthesis Protein SpsA, Chain A"/>
    <property type="match status" value="1"/>
</dbReference>
<dbReference type="PANTHER" id="PTHR13778">
    <property type="entry name" value="GLYCOSYLTRANSFERASE 8 DOMAIN-CONTAINING PROTEIN"/>
    <property type="match status" value="1"/>
</dbReference>
<keyword evidence="3 6" id="KW-0808">Transferase</keyword>
<accession>A0A4Q9MND9</accession>
<organism evidence="6">
    <name type="scientific">Dichomitus squalens</name>
    <dbReference type="NCBI Taxonomy" id="114155"/>
    <lineage>
        <taxon>Eukaryota</taxon>
        <taxon>Fungi</taxon>
        <taxon>Dikarya</taxon>
        <taxon>Basidiomycota</taxon>
        <taxon>Agaricomycotina</taxon>
        <taxon>Agaricomycetes</taxon>
        <taxon>Polyporales</taxon>
        <taxon>Polyporaceae</taxon>
        <taxon>Dichomitus</taxon>
    </lineage>
</organism>
<protein>
    <submittedName>
        <fullName evidence="6">Glycosyl transferase</fullName>
    </submittedName>
</protein>
<dbReference type="OrthoDB" id="2014201at2759"/>
<dbReference type="GO" id="GO:0016757">
    <property type="term" value="F:glycosyltransferase activity"/>
    <property type="evidence" value="ECO:0007669"/>
    <property type="project" value="UniProtKB-KW"/>
</dbReference>
<dbReference type="InterPro" id="IPR029044">
    <property type="entry name" value="Nucleotide-diphossugar_trans"/>
</dbReference>
<keyword evidence="2" id="KW-0328">Glycosyltransferase</keyword>
<reference evidence="6" key="1">
    <citation type="submission" date="2019-01" db="EMBL/GenBank/DDBJ databases">
        <title>Draft genome sequences of three monokaryotic isolates of the white-rot basidiomycete fungus Dichomitus squalens.</title>
        <authorList>
            <consortium name="DOE Joint Genome Institute"/>
            <person name="Lopez S.C."/>
            <person name="Andreopoulos B."/>
            <person name="Pangilinan J."/>
            <person name="Lipzen A."/>
            <person name="Riley R."/>
            <person name="Ahrendt S."/>
            <person name="Ng V."/>
            <person name="Barry K."/>
            <person name="Daum C."/>
            <person name="Grigoriev I.V."/>
            <person name="Hilden K.S."/>
            <person name="Makela M.R."/>
            <person name="de Vries R.P."/>
        </authorList>
    </citation>
    <scope>NUCLEOTIDE SEQUENCE [LARGE SCALE GENOMIC DNA]</scope>
    <source>
        <strain evidence="6">OM18370.1</strain>
    </source>
</reference>
<dbReference type="Gene3D" id="3.40.50.150">
    <property type="entry name" value="Vaccinia Virus protein VP39"/>
    <property type="match status" value="1"/>
</dbReference>
<sequence>MRLQSRKHLGTSHNNSQTNEMQEPQYRFTESQDWFSPHKDAWRAVFGRVTASSPRVLEIGSWEGRSAVFLLTELCRNDGELVCVDHFDLLQTEAGRGRYAALQHNLSLTGKPHRIIDDFSVPGLMTLLREEMSAARPGFDWVYIDGSHEADDTFLDGELAWRLARKGAIFVFDDYHWNLEPEDSIRHPKRGIDGFLALHAGQYTRLSSDDQYQMILQKTTDMRIGFLMKDNFATTAASQGLQKSGINVALAIDDGYAIAAAVAIRSTVIHTRGPVTFYVFSSDLSDVSKAKLEQCVADAIDKTIRFLDLPAAPPSPLADVPFPAGPSWGKIALIPILPEEVEKVLYFDADVLVRGDLNEIWDTDLRGKTLGAVPDVGYPMGHEDVGRMKYFNAGVLLMDVVRLRKDFGSLHAQCAKMANSKFKDQDALNMHCRDDWLCLEMKWNAQGLGTYAEDVTPERAALGLDSMVEPCIIHFTGVMHPSMAEALEPFVKLSGKPWGYLGAPHNPYCEEWWHVCEKTAWKGWRTSAERQLERLLEMEEAIQVGVKAFRKKITDLH</sequence>
<feature type="region of interest" description="Disordered" evidence="5">
    <location>
        <begin position="1"/>
        <end position="28"/>
    </location>
</feature>
<proteinExistence type="inferred from homology"/>
<dbReference type="InterPro" id="IPR002495">
    <property type="entry name" value="Glyco_trans_8"/>
</dbReference>
<evidence type="ECO:0000256" key="4">
    <source>
        <dbReference type="ARBA" id="ARBA00022723"/>
    </source>
</evidence>
<evidence type="ECO:0000256" key="3">
    <source>
        <dbReference type="ARBA" id="ARBA00022679"/>
    </source>
</evidence>
<dbReference type="SUPFAM" id="SSF53448">
    <property type="entry name" value="Nucleotide-diphospho-sugar transferases"/>
    <property type="match status" value="1"/>
</dbReference>
<dbReference type="Pfam" id="PF13578">
    <property type="entry name" value="Methyltransf_24"/>
    <property type="match status" value="1"/>
</dbReference>
<dbReference type="EMBL" id="ML143429">
    <property type="protein sequence ID" value="TBU27691.1"/>
    <property type="molecule type" value="Genomic_DNA"/>
</dbReference>
<gene>
    <name evidence="6" type="ORF">BD311DRAFT_797607</name>
</gene>
<evidence type="ECO:0000256" key="1">
    <source>
        <dbReference type="ARBA" id="ARBA00006351"/>
    </source>
</evidence>
<dbReference type="CDD" id="cd04194">
    <property type="entry name" value="GT8_A4GalT_like"/>
    <property type="match status" value="1"/>
</dbReference>
<dbReference type="GO" id="GO:0046872">
    <property type="term" value="F:metal ion binding"/>
    <property type="evidence" value="ECO:0007669"/>
    <property type="project" value="UniProtKB-KW"/>
</dbReference>
<evidence type="ECO:0000256" key="2">
    <source>
        <dbReference type="ARBA" id="ARBA00022676"/>
    </source>
</evidence>
<comment type="similarity">
    <text evidence="1">Belongs to the glycosyltransferase 8 family.</text>
</comment>
<dbReference type="Pfam" id="PF01501">
    <property type="entry name" value="Glyco_transf_8"/>
    <property type="match status" value="1"/>
</dbReference>
<dbReference type="PANTHER" id="PTHR13778:SF47">
    <property type="entry name" value="LIPOPOLYSACCHARIDE 1,3-GALACTOSYLTRANSFERASE"/>
    <property type="match status" value="1"/>
</dbReference>
<name>A0A4Q9MND9_9APHY</name>
<dbReference type="Proteomes" id="UP000292957">
    <property type="component" value="Unassembled WGS sequence"/>
</dbReference>